<dbReference type="UniPathway" id="UPA00077">
    <property type="reaction ID" value="UER00156"/>
</dbReference>
<feature type="domain" description="Pterin-binding" evidence="10">
    <location>
        <begin position="14"/>
        <end position="265"/>
    </location>
</feature>
<dbReference type="PROSITE" id="PS00792">
    <property type="entry name" value="DHPS_1"/>
    <property type="match status" value="1"/>
</dbReference>
<dbReference type="PANTHER" id="PTHR20941">
    <property type="entry name" value="FOLATE SYNTHESIS PROTEINS"/>
    <property type="match status" value="1"/>
</dbReference>
<name>A0A1G5SEK4_9PROT</name>
<proteinExistence type="inferred from homology"/>
<sequence>MNNQLQTLLAKKCHLIMGVVNVTPDSFSDGGRYATVSQAKEHINQLIVEGADILDIGGESTRPGSRPVDAHEELHRVMPVIEYAVKQNIPVSIDTTKPEIMQVAIQVGISLINDVNALQTPKTLETVAASQAMVCLMHKQGQPDTMQVAPEYNDVISDVRAFLKQRAAAVVLAGIAATRIIIDPGFGFGKTLKHNLMLLHQLDQFLPMGFPVLVGISRKSMLGAITGNDVDDRKYASIAAALIAADKGARILRVHDVKATRDAVAVLEAVKSANTM</sequence>
<protein>
    <recommendedName>
        <fullName evidence="4 9">Dihydropteroate synthase</fullName>
        <shortName evidence="9">DHPS</shortName>
        <ecNumber evidence="4 9">2.5.1.15</ecNumber>
    </recommendedName>
    <alternativeName>
        <fullName evidence="9">Dihydropteroate pyrophosphorylase</fullName>
    </alternativeName>
</protein>
<dbReference type="NCBIfam" id="TIGR01496">
    <property type="entry name" value="DHPS"/>
    <property type="match status" value="1"/>
</dbReference>
<comment type="catalytic activity">
    <reaction evidence="1">
        <text>(7,8-dihydropterin-6-yl)methyl diphosphate + 4-aminobenzoate = 7,8-dihydropteroate + diphosphate</text>
        <dbReference type="Rhea" id="RHEA:19949"/>
        <dbReference type="ChEBI" id="CHEBI:17836"/>
        <dbReference type="ChEBI" id="CHEBI:17839"/>
        <dbReference type="ChEBI" id="CHEBI:33019"/>
        <dbReference type="ChEBI" id="CHEBI:72950"/>
        <dbReference type="EC" id="2.5.1.15"/>
    </reaction>
</comment>
<dbReference type="Gene3D" id="3.20.20.20">
    <property type="entry name" value="Dihydropteroate synthase-like"/>
    <property type="match status" value="1"/>
</dbReference>
<evidence type="ECO:0000256" key="8">
    <source>
        <dbReference type="ARBA" id="ARBA00022909"/>
    </source>
</evidence>
<evidence type="ECO:0000256" key="4">
    <source>
        <dbReference type="ARBA" id="ARBA00012458"/>
    </source>
</evidence>
<dbReference type="SUPFAM" id="SSF51717">
    <property type="entry name" value="Dihydropteroate synthetase-like"/>
    <property type="match status" value="1"/>
</dbReference>
<dbReference type="AlphaFoldDB" id="A0A1G5SEK4"/>
<evidence type="ECO:0000259" key="10">
    <source>
        <dbReference type="PROSITE" id="PS50972"/>
    </source>
</evidence>
<dbReference type="EMBL" id="FMWO01000044">
    <property type="protein sequence ID" value="SCZ85280.1"/>
    <property type="molecule type" value="Genomic_DNA"/>
</dbReference>
<keyword evidence="12" id="KW-1185">Reference proteome</keyword>
<keyword evidence="7 9" id="KW-0460">Magnesium</keyword>
<evidence type="ECO:0000313" key="12">
    <source>
        <dbReference type="Proteomes" id="UP000198729"/>
    </source>
</evidence>
<accession>A0A1G5SEK4</accession>
<dbReference type="GO" id="GO:0004156">
    <property type="term" value="F:dihydropteroate synthase activity"/>
    <property type="evidence" value="ECO:0007669"/>
    <property type="project" value="UniProtKB-EC"/>
</dbReference>
<keyword evidence="6 9" id="KW-0479">Metal-binding</keyword>
<evidence type="ECO:0000256" key="1">
    <source>
        <dbReference type="ARBA" id="ARBA00000012"/>
    </source>
</evidence>
<dbReference type="OrthoDB" id="9811744at2"/>
<dbReference type="PROSITE" id="PS50972">
    <property type="entry name" value="PTERIN_BINDING"/>
    <property type="match status" value="1"/>
</dbReference>
<evidence type="ECO:0000256" key="6">
    <source>
        <dbReference type="ARBA" id="ARBA00022723"/>
    </source>
</evidence>
<dbReference type="RefSeq" id="WP_090285575.1">
    <property type="nucleotide sequence ID" value="NZ_FMWO01000044.1"/>
</dbReference>
<dbReference type="EC" id="2.5.1.15" evidence="4 9"/>
<dbReference type="PROSITE" id="PS00793">
    <property type="entry name" value="DHPS_2"/>
    <property type="match status" value="1"/>
</dbReference>
<comment type="cofactor">
    <cofactor evidence="2 9">
        <name>Mg(2+)</name>
        <dbReference type="ChEBI" id="CHEBI:18420"/>
    </cofactor>
</comment>
<dbReference type="InterPro" id="IPR000489">
    <property type="entry name" value="Pterin-binding_dom"/>
</dbReference>
<dbReference type="GO" id="GO:0046654">
    <property type="term" value="P:tetrahydrofolate biosynthetic process"/>
    <property type="evidence" value="ECO:0007669"/>
    <property type="project" value="UniProtKB-UniPathway"/>
</dbReference>
<dbReference type="InterPro" id="IPR006390">
    <property type="entry name" value="DHP_synth_dom"/>
</dbReference>
<gene>
    <name evidence="11" type="primary">folP</name>
    <name evidence="11" type="ORF">NSMM_370059</name>
</gene>
<dbReference type="GO" id="GO:0005829">
    <property type="term" value="C:cytosol"/>
    <property type="evidence" value="ECO:0007669"/>
    <property type="project" value="TreeGrafter"/>
</dbReference>
<evidence type="ECO:0000313" key="11">
    <source>
        <dbReference type="EMBL" id="SCZ85280.1"/>
    </source>
</evidence>
<dbReference type="GO" id="GO:0046872">
    <property type="term" value="F:metal ion binding"/>
    <property type="evidence" value="ECO:0007669"/>
    <property type="project" value="UniProtKB-KW"/>
</dbReference>
<dbReference type="Proteomes" id="UP000198729">
    <property type="component" value="Unassembled WGS sequence"/>
</dbReference>
<evidence type="ECO:0000256" key="7">
    <source>
        <dbReference type="ARBA" id="ARBA00022842"/>
    </source>
</evidence>
<evidence type="ECO:0000256" key="2">
    <source>
        <dbReference type="ARBA" id="ARBA00001946"/>
    </source>
</evidence>
<reference evidence="11 12" key="1">
    <citation type="submission" date="2016-10" db="EMBL/GenBank/DDBJ databases">
        <authorList>
            <person name="de Groot N.N."/>
        </authorList>
    </citation>
    <scope>NUCLEOTIDE SEQUENCE [LARGE SCALE GENOMIC DNA]</scope>
    <source>
        <strain evidence="11">1</strain>
    </source>
</reference>
<evidence type="ECO:0000256" key="3">
    <source>
        <dbReference type="ARBA" id="ARBA00004763"/>
    </source>
</evidence>
<dbReference type="InterPro" id="IPR011005">
    <property type="entry name" value="Dihydropteroate_synth-like_sf"/>
</dbReference>
<evidence type="ECO:0000256" key="9">
    <source>
        <dbReference type="RuleBase" id="RU361205"/>
    </source>
</evidence>
<comment type="similarity">
    <text evidence="9">Belongs to the DHPS family.</text>
</comment>
<keyword evidence="8 9" id="KW-0289">Folate biosynthesis</keyword>
<dbReference type="InterPro" id="IPR045031">
    <property type="entry name" value="DHP_synth-like"/>
</dbReference>
<dbReference type="Pfam" id="PF00809">
    <property type="entry name" value="Pterin_bind"/>
    <property type="match status" value="1"/>
</dbReference>
<keyword evidence="5 9" id="KW-0808">Transferase</keyword>
<evidence type="ECO:0000256" key="5">
    <source>
        <dbReference type="ARBA" id="ARBA00022679"/>
    </source>
</evidence>
<comment type="function">
    <text evidence="9">Catalyzes the condensation of para-aminobenzoate (pABA) with 6-hydroxymethyl-7,8-dihydropterin diphosphate (DHPt-PP) to form 7,8-dihydropteroate (H2Pte), the immediate precursor of folate derivatives.</text>
</comment>
<organism evidence="11 12">
    <name type="scientific">Nitrosomonas mobilis</name>
    <dbReference type="NCBI Taxonomy" id="51642"/>
    <lineage>
        <taxon>Bacteria</taxon>
        <taxon>Pseudomonadati</taxon>
        <taxon>Pseudomonadota</taxon>
        <taxon>Betaproteobacteria</taxon>
        <taxon>Nitrosomonadales</taxon>
        <taxon>Nitrosomonadaceae</taxon>
        <taxon>Nitrosomonas</taxon>
    </lineage>
</organism>
<comment type="pathway">
    <text evidence="3 9">Cofactor biosynthesis; tetrahydrofolate biosynthesis; 7,8-dihydrofolate from 2-amino-4-hydroxy-6-hydroxymethyl-7,8-dihydropteridine diphosphate and 4-aminobenzoate: step 1/2.</text>
</comment>
<dbReference type="PANTHER" id="PTHR20941:SF1">
    <property type="entry name" value="FOLIC ACID SYNTHESIS PROTEIN FOL1"/>
    <property type="match status" value="1"/>
</dbReference>
<dbReference type="GO" id="GO:0046656">
    <property type="term" value="P:folic acid biosynthetic process"/>
    <property type="evidence" value="ECO:0007669"/>
    <property type="project" value="UniProtKB-KW"/>
</dbReference>
<dbReference type="CDD" id="cd00739">
    <property type="entry name" value="DHPS"/>
    <property type="match status" value="1"/>
</dbReference>
<dbReference type="STRING" id="51642.NSMM_370059"/>